<evidence type="ECO:0000256" key="14">
    <source>
        <dbReference type="ARBA" id="ARBA00032296"/>
    </source>
</evidence>
<keyword evidence="9 15" id="KW-0472">Membrane</keyword>
<evidence type="ECO:0000313" key="19">
    <source>
        <dbReference type="Proteomes" id="UP000288216"/>
    </source>
</evidence>
<evidence type="ECO:0000259" key="17">
    <source>
        <dbReference type="PROSITE" id="PS50835"/>
    </source>
</evidence>
<evidence type="ECO:0000256" key="5">
    <source>
        <dbReference type="ARBA" id="ARBA00022692"/>
    </source>
</evidence>
<feature type="transmembrane region" description="Helical" evidence="15">
    <location>
        <begin position="147"/>
        <end position="171"/>
    </location>
</feature>
<evidence type="ECO:0000256" key="10">
    <source>
        <dbReference type="ARBA" id="ARBA00023157"/>
    </source>
</evidence>
<keyword evidence="6 16" id="KW-0732">Signal</keyword>
<evidence type="ECO:0000256" key="13">
    <source>
        <dbReference type="ARBA" id="ARBA00023319"/>
    </source>
</evidence>
<protein>
    <recommendedName>
        <fullName evidence="3">Natural cytotoxicity triggering receptor 3</fullName>
    </recommendedName>
    <alternativeName>
        <fullName evidence="14">Natural killer cell p30-related protein</fullName>
    </alternativeName>
</protein>
<keyword evidence="12" id="KW-0325">Glycoprotein</keyword>
<keyword evidence="11" id="KW-0675">Receptor</keyword>
<proteinExistence type="inferred from homology"/>
<dbReference type="GO" id="GO:0030101">
    <property type="term" value="P:natural killer cell activation"/>
    <property type="evidence" value="ECO:0007669"/>
    <property type="project" value="TreeGrafter"/>
</dbReference>
<evidence type="ECO:0000256" key="2">
    <source>
        <dbReference type="ARBA" id="ARBA00006531"/>
    </source>
</evidence>
<keyword evidence="8 15" id="KW-1133">Transmembrane helix</keyword>
<dbReference type="SMART" id="SM00409">
    <property type="entry name" value="IG"/>
    <property type="match status" value="1"/>
</dbReference>
<comment type="caution">
    <text evidence="18">The sequence shown here is derived from an EMBL/GenBank/DDBJ whole genome shotgun (WGS) entry which is preliminary data.</text>
</comment>
<evidence type="ECO:0000313" key="18">
    <source>
        <dbReference type="EMBL" id="GCB69709.1"/>
    </source>
</evidence>
<dbReference type="GO" id="GO:0002429">
    <property type="term" value="P:immune response-activating cell surface receptor signaling pathway"/>
    <property type="evidence" value="ECO:0007669"/>
    <property type="project" value="InterPro"/>
</dbReference>
<dbReference type="InterPro" id="IPR007110">
    <property type="entry name" value="Ig-like_dom"/>
</dbReference>
<dbReference type="SMART" id="SM00406">
    <property type="entry name" value="IGv"/>
    <property type="match status" value="1"/>
</dbReference>
<dbReference type="Gene3D" id="2.60.40.10">
    <property type="entry name" value="Immunoglobulins"/>
    <property type="match status" value="1"/>
</dbReference>
<comment type="subcellular location">
    <subcellularLocation>
        <location evidence="1">Cell membrane</location>
        <topology evidence="1">Single-pass type I membrane protein</topology>
    </subcellularLocation>
</comment>
<dbReference type="Pfam" id="PF07686">
    <property type="entry name" value="V-set"/>
    <property type="match status" value="1"/>
</dbReference>
<evidence type="ECO:0000256" key="1">
    <source>
        <dbReference type="ARBA" id="ARBA00004251"/>
    </source>
</evidence>
<keyword evidence="4" id="KW-1003">Cell membrane</keyword>
<comment type="similarity">
    <text evidence="2">Belongs to the natural cytotoxicity receptor (NCR) family.</text>
</comment>
<dbReference type="InterPro" id="IPR003599">
    <property type="entry name" value="Ig_sub"/>
</dbReference>
<evidence type="ECO:0000256" key="6">
    <source>
        <dbReference type="ARBA" id="ARBA00022729"/>
    </source>
</evidence>
<dbReference type="Proteomes" id="UP000288216">
    <property type="component" value="Unassembled WGS sequence"/>
</dbReference>
<evidence type="ECO:0000256" key="12">
    <source>
        <dbReference type="ARBA" id="ARBA00023180"/>
    </source>
</evidence>
<gene>
    <name evidence="18" type="ORF">scyTo_0001108</name>
</gene>
<feature type="signal peptide" evidence="16">
    <location>
        <begin position="1"/>
        <end position="21"/>
    </location>
</feature>
<dbReference type="GO" id="GO:0005886">
    <property type="term" value="C:plasma membrane"/>
    <property type="evidence" value="ECO:0007669"/>
    <property type="project" value="UniProtKB-SubCell"/>
</dbReference>
<dbReference type="SUPFAM" id="SSF48726">
    <property type="entry name" value="Immunoglobulin"/>
    <property type="match status" value="1"/>
</dbReference>
<dbReference type="PANTHER" id="PTHR47904:SF1">
    <property type="entry name" value="NATURAL CYTOTOXICITY TRIGGERING RECEPTOR 3"/>
    <property type="match status" value="1"/>
</dbReference>
<dbReference type="STRING" id="75743.A0A401P9A6"/>
<dbReference type="InterPro" id="IPR013106">
    <property type="entry name" value="Ig_V-set"/>
</dbReference>
<keyword evidence="13" id="KW-0393">Immunoglobulin domain</keyword>
<feature type="domain" description="Ig-like" evidence="17">
    <location>
        <begin position="23"/>
        <end position="126"/>
    </location>
</feature>
<dbReference type="OrthoDB" id="9631130at2759"/>
<dbReference type="PROSITE" id="PS50835">
    <property type="entry name" value="IG_LIKE"/>
    <property type="match status" value="1"/>
</dbReference>
<keyword evidence="7" id="KW-0391">Immunity</keyword>
<keyword evidence="10" id="KW-1015">Disulfide bond</keyword>
<evidence type="ECO:0000256" key="8">
    <source>
        <dbReference type="ARBA" id="ARBA00022989"/>
    </source>
</evidence>
<dbReference type="GO" id="GO:0045954">
    <property type="term" value="P:positive regulation of natural killer cell mediated cytotoxicity"/>
    <property type="evidence" value="ECO:0007669"/>
    <property type="project" value="InterPro"/>
</dbReference>
<dbReference type="InterPro" id="IPR036179">
    <property type="entry name" value="Ig-like_dom_sf"/>
</dbReference>
<dbReference type="InterPro" id="IPR013783">
    <property type="entry name" value="Ig-like_fold"/>
</dbReference>
<keyword evidence="5 15" id="KW-0812">Transmembrane</keyword>
<evidence type="ECO:0000256" key="15">
    <source>
        <dbReference type="SAM" id="Phobius"/>
    </source>
</evidence>
<name>A0A401P9A6_SCYTO</name>
<evidence type="ECO:0000256" key="7">
    <source>
        <dbReference type="ARBA" id="ARBA00022859"/>
    </source>
</evidence>
<dbReference type="CDD" id="cd00099">
    <property type="entry name" value="IgV"/>
    <property type="match status" value="1"/>
</dbReference>
<dbReference type="PANTHER" id="PTHR47904">
    <property type="entry name" value="NATURAL CYTOTOXICITY TRIGGERING RECEPTOR 3"/>
    <property type="match status" value="1"/>
</dbReference>
<evidence type="ECO:0000256" key="9">
    <source>
        <dbReference type="ARBA" id="ARBA00023136"/>
    </source>
</evidence>
<evidence type="ECO:0000256" key="11">
    <source>
        <dbReference type="ARBA" id="ARBA00023170"/>
    </source>
</evidence>
<accession>A0A401P9A6</accession>
<dbReference type="InterPro" id="IPR043226">
    <property type="entry name" value="NCR3"/>
</dbReference>
<organism evidence="18 19">
    <name type="scientific">Scyliorhinus torazame</name>
    <name type="common">Cloudy catshark</name>
    <name type="synonym">Catulus torazame</name>
    <dbReference type="NCBI Taxonomy" id="75743"/>
    <lineage>
        <taxon>Eukaryota</taxon>
        <taxon>Metazoa</taxon>
        <taxon>Chordata</taxon>
        <taxon>Craniata</taxon>
        <taxon>Vertebrata</taxon>
        <taxon>Chondrichthyes</taxon>
        <taxon>Elasmobranchii</taxon>
        <taxon>Galeomorphii</taxon>
        <taxon>Galeoidea</taxon>
        <taxon>Carcharhiniformes</taxon>
        <taxon>Scyliorhinidae</taxon>
        <taxon>Scyliorhinus</taxon>
    </lineage>
</organism>
<dbReference type="AlphaFoldDB" id="A0A401P9A6"/>
<evidence type="ECO:0000256" key="16">
    <source>
        <dbReference type="SAM" id="SignalP"/>
    </source>
</evidence>
<sequence length="198" mass="21514">MSTRNKIISIIVMLLIRICAGESGVTVLQSPQSIDATEGDSVTMNCTYGSSLGPVPVGQVSWSRGASRENATELEGDRQLMSRLERSKPHHFAKRKIFIKISDLRQYDSATYYCTVKTMTGERSVGNGTKLVVQRRICGNEFLSPPVAGLLVGKCILTVFLVLFGVVACLVKPKNSDCDEGPNAKSTTSKFCVRGFGD</sequence>
<keyword evidence="19" id="KW-1185">Reference proteome</keyword>
<dbReference type="EMBL" id="BFAA01000237">
    <property type="protein sequence ID" value="GCB69709.1"/>
    <property type="molecule type" value="Genomic_DNA"/>
</dbReference>
<feature type="chain" id="PRO_5019217878" description="Natural cytotoxicity triggering receptor 3" evidence="16">
    <location>
        <begin position="22"/>
        <end position="198"/>
    </location>
</feature>
<evidence type="ECO:0000256" key="4">
    <source>
        <dbReference type="ARBA" id="ARBA00022475"/>
    </source>
</evidence>
<evidence type="ECO:0000256" key="3">
    <source>
        <dbReference type="ARBA" id="ARBA00019135"/>
    </source>
</evidence>
<reference evidence="18 19" key="1">
    <citation type="journal article" date="2018" name="Nat. Ecol. Evol.">
        <title>Shark genomes provide insights into elasmobranch evolution and the origin of vertebrates.</title>
        <authorList>
            <person name="Hara Y"/>
            <person name="Yamaguchi K"/>
            <person name="Onimaru K"/>
            <person name="Kadota M"/>
            <person name="Koyanagi M"/>
            <person name="Keeley SD"/>
            <person name="Tatsumi K"/>
            <person name="Tanaka K"/>
            <person name="Motone F"/>
            <person name="Kageyama Y"/>
            <person name="Nozu R"/>
            <person name="Adachi N"/>
            <person name="Nishimura O"/>
            <person name="Nakagawa R"/>
            <person name="Tanegashima C"/>
            <person name="Kiyatake I"/>
            <person name="Matsumoto R"/>
            <person name="Murakumo K"/>
            <person name="Nishida K"/>
            <person name="Terakita A"/>
            <person name="Kuratani S"/>
            <person name="Sato K"/>
            <person name="Hyodo S Kuraku.S."/>
        </authorList>
    </citation>
    <scope>NUCLEOTIDE SEQUENCE [LARGE SCALE GENOMIC DNA]</scope>
</reference>